<dbReference type="EMBL" id="VICG01000018">
    <property type="protein sequence ID" value="KAA8563616.1"/>
    <property type="molecule type" value="Genomic_DNA"/>
</dbReference>
<sequence length="293" mass="33995">MNITRSFTQLTSNLDTLQIALHTCSEEKIHNKSQEQRKYRWNRDTLIIRLFEDEARFTVQVNMFCDTVKRVVNRANIFEDLDGILKGVMERVKEVMSGWMMIEREEGKEEEREKTRYTLANSNAHFDSRPQIIIPTQDIKEIIELLDQFKERLESEDLELKMKKEAMMEVLQFIKPVKTYKDIYEDNEKRKAGKIGQKSEDDRKERTRKTENGSRSEDRRERESKDKEKGDSGNNWTLGVFTSVINNCRKIVEFGPGMVKIGRNALNLASEAYGLWKVIRGEGEGGGGGGGED</sequence>
<feature type="compositionally biased region" description="Basic and acidic residues" evidence="2">
    <location>
        <begin position="197"/>
        <end position="231"/>
    </location>
</feature>
<comment type="caution">
    <text evidence="3">The sequence shown here is derived from an EMBL/GenBank/DDBJ whole genome shotgun (WGS) entry which is preliminary data.</text>
</comment>
<feature type="region of interest" description="Disordered" evidence="2">
    <location>
        <begin position="191"/>
        <end position="233"/>
    </location>
</feature>
<dbReference type="AlphaFoldDB" id="A0A5M9J7M3"/>
<evidence type="ECO:0000313" key="3">
    <source>
        <dbReference type="EMBL" id="KAA8563616.1"/>
    </source>
</evidence>
<keyword evidence="1" id="KW-0175">Coiled coil</keyword>
<keyword evidence="4" id="KW-1185">Reference proteome</keyword>
<feature type="coiled-coil region" evidence="1">
    <location>
        <begin position="139"/>
        <end position="166"/>
    </location>
</feature>
<evidence type="ECO:0000256" key="1">
    <source>
        <dbReference type="SAM" id="Coils"/>
    </source>
</evidence>
<name>A0A5M9J7M3_MONFR</name>
<gene>
    <name evidence="3" type="ORF">EYC84_010516</name>
</gene>
<reference evidence="3 4" key="1">
    <citation type="submission" date="2019-06" db="EMBL/GenBank/DDBJ databases">
        <title>Genome Sequence of the Brown Rot Fungal Pathogen Monilinia fructicola.</title>
        <authorList>
            <person name="De Miccolis Angelini R.M."/>
            <person name="Landi L."/>
            <person name="Abate D."/>
            <person name="Pollastro S."/>
            <person name="Romanazzi G."/>
            <person name="Faretra F."/>
        </authorList>
    </citation>
    <scope>NUCLEOTIDE SEQUENCE [LARGE SCALE GENOMIC DNA]</scope>
    <source>
        <strain evidence="3 4">Mfrc123</strain>
    </source>
</reference>
<organism evidence="3 4">
    <name type="scientific">Monilinia fructicola</name>
    <name type="common">Brown rot fungus</name>
    <name type="synonym">Ciboria fructicola</name>
    <dbReference type="NCBI Taxonomy" id="38448"/>
    <lineage>
        <taxon>Eukaryota</taxon>
        <taxon>Fungi</taxon>
        <taxon>Dikarya</taxon>
        <taxon>Ascomycota</taxon>
        <taxon>Pezizomycotina</taxon>
        <taxon>Leotiomycetes</taxon>
        <taxon>Helotiales</taxon>
        <taxon>Sclerotiniaceae</taxon>
        <taxon>Monilinia</taxon>
    </lineage>
</organism>
<protein>
    <submittedName>
        <fullName evidence="3">Uncharacterized protein</fullName>
    </submittedName>
</protein>
<accession>A0A5M9J7M3</accession>
<proteinExistence type="predicted"/>
<evidence type="ECO:0000256" key="2">
    <source>
        <dbReference type="SAM" id="MobiDB-lite"/>
    </source>
</evidence>
<evidence type="ECO:0000313" key="4">
    <source>
        <dbReference type="Proteomes" id="UP000322873"/>
    </source>
</evidence>
<dbReference type="Proteomes" id="UP000322873">
    <property type="component" value="Unassembled WGS sequence"/>
</dbReference>